<reference evidence="1 2" key="1">
    <citation type="journal article" date="2022" name="Hortic Res">
        <title>A haplotype resolved chromosomal level avocado genome allows analysis of novel avocado genes.</title>
        <authorList>
            <person name="Nath O."/>
            <person name="Fletcher S.J."/>
            <person name="Hayward A."/>
            <person name="Shaw L.M."/>
            <person name="Masouleh A.K."/>
            <person name="Furtado A."/>
            <person name="Henry R.J."/>
            <person name="Mitter N."/>
        </authorList>
    </citation>
    <scope>NUCLEOTIDE SEQUENCE [LARGE SCALE GENOMIC DNA]</scope>
    <source>
        <strain evidence="2">cv. Hass</strain>
    </source>
</reference>
<name>A0ACC2KXQ3_PERAE</name>
<protein>
    <submittedName>
        <fullName evidence="1">Uncharacterized protein</fullName>
    </submittedName>
</protein>
<evidence type="ECO:0000313" key="2">
    <source>
        <dbReference type="Proteomes" id="UP001234297"/>
    </source>
</evidence>
<accession>A0ACC2KXQ3</accession>
<gene>
    <name evidence="1" type="ORF">MRB53_019314</name>
</gene>
<evidence type="ECO:0000313" key="1">
    <source>
        <dbReference type="EMBL" id="KAJ8626007.1"/>
    </source>
</evidence>
<proteinExistence type="predicted"/>
<dbReference type="Proteomes" id="UP001234297">
    <property type="component" value="Chromosome 6"/>
</dbReference>
<keyword evidence="2" id="KW-1185">Reference proteome</keyword>
<comment type="caution">
    <text evidence="1">The sequence shown here is derived from an EMBL/GenBank/DDBJ whole genome shotgun (WGS) entry which is preliminary data.</text>
</comment>
<sequence length="1012" mass="111212">MVVLEDPSKAGPLGNCSVDAASMQNHRLENGNGISMGPVRFKRRSVSAKRDFPPRCGRNALEPDAKLRAESLIVRAADLGSLVPSGVSAESELPKLSKSSDQMEPSSLLDGLKPETAGVSECLNQNTLLNNSEPEIANQSEMMGGLDRAEKDTVQLLDISAPGEAAEKIVPKKFPTRRVSCIRDFPRGCGRNAPPITPREERKKAVLMGSKKPTGDRPSTEMDGTVNAESSAGKSEGKITKEPEAEVHLESAFRHDVTEDKTEEKTDDVQVKGATRRGLKGVDAKEIAEKIQFSTAHESKSSEMYIKSQSASKKDKREVGRSAEKKGNESGKYRKTVDPKRKFEEESVEEWIVALPCMAAYKNATASQSQGEGSVDSEYSGDKMVLDTQIAGYEKQKDAPVVDYTYTPRSVPKKRNSDRSSLRNTDSVEGKTTKKKSTMVKSASREKYKSAVEDEEDSLLLDDEGKGVLSGQKLSSNLIPFGPKGSSKSDDSDNASPRRKVKETLRMFQAICRKLLREEETKSNRPAQALGRIDLVAAKLLKEGNKCVNTGAAILGPVPGIEVGDEFSFRVELAVVGLHRPYQSGIDYTKQGKTILATSVVASGGYADDMDSSDVMIYSGQGGKPAGGDKQPEDQKLERGNLALKNSIDAKTPIRVIHGFKVPAPDARGKMTSTFTYDGLYLVEKYWQEKGDHGCAVFKFQMRRMPGQPELALKEVRKSKTSAKREGLCMEDVSQKKEKKAICVVNTVDNDRPLPFKYITKMIYPSWYTPTPPKGCDCTRGCSDSKKCVCVMKNGGEIPFNYNGAIVEAKPLVYECGPSCKCPPSCHNRVSQRGIKLQLEVFKTKLRGWGVRSLASIPSGSFICEYTGELLKDKEAEQRTGNDEYLFDIGKNLKEQSLWDGLSALALTESQSNVFEKVVEDGGYTIDAAECGNVGRFINHSCSPNLYAQNVLYDHDDKSMPHIMFFAAENIPPLQELTYHYNYTIGQVHDSNGNVKQKNCYCGSHECTGRLY</sequence>
<organism evidence="1 2">
    <name type="scientific">Persea americana</name>
    <name type="common">Avocado</name>
    <dbReference type="NCBI Taxonomy" id="3435"/>
    <lineage>
        <taxon>Eukaryota</taxon>
        <taxon>Viridiplantae</taxon>
        <taxon>Streptophyta</taxon>
        <taxon>Embryophyta</taxon>
        <taxon>Tracheophyta</taxon>
        <taxon>Spermatophyta</taxon>
        <taxon>Magnoliopsida</taxon>
        <taxon>Magnoliidae</taxon>
        <taxon>Laurales</taxon>
        <taxon>Lauraceae</taxon>
        <taxon>Persea</taxon>
    </lineage>
</organism>
<dbReference type="EMBL" id="CM056814">
    <property type="protein sequence ID" value="KAJ8626007.1"/>
    <property type="molecule type" value="Genomic_DNA"/>
</dbReference>